<evidence type="ECO:0000256" key="2">
    <source>
        <dbReference type="ARBA" id="ARBA00004370"/>
    </source>
</evidence>
<protein>
    <submittedName>
        <fullName evidence="19">CDC50-domain-containing protein</fullName>
    </submittedName>
</protein>
<dbReference type="Gene3D" id="1.25.40.800">
    <property type="match status" value="1"/>
</dbReference>
<dbReference type="OrthoDB" id="1933107at2759"/>
<dbReference type="CDD" id="cd20710">
    <property type="entry name" value="NOT1_connector"/>
    <property type="match status" value="1"/>
</dbReference>
<evidence type="ECO:0000256" key="8">
    <source>
        <dbReference type="ARBA" id="ARBA00023136"/>
    </source>
</evidence>
<evidence type="ECO:0000259" key="17">
    <source>
        <dbReference type="Pfam" id="PF16419"/>
    </source>
</evidence>
<accession>A0A1E4RW93</accession>
<dbReference type="GO" id="GO:0016020">
    <property type="term" value="C:membrane"/>
    <property type="evidence" value="ECO:0007669"/>
    <property type="project" value="UniProtKB-SubCell"/>
</dbReference>
<dbReference type="Pfam" id="PF16419">
    <property type="entry name" value="CNOT1_HEAT_N"/>
    <property type="match status" value="1"/>
</dbReference>
<evidence type="ECO:0000256" key="5">
    <source>
        <dbReference type="ARBA" id="ARBA00022692"/>
    </source>
</evidence>
<keyword evidence="7" id="KW-0805">Transcription regulation</keyword>
<proteinExistence type="inferred from homology"/>
<evidence type="ECO:0000256" key="4">
    <source>
        <dbReference type="ARBA" id="ARBA00022491"/>
    </source>
</evidence>
<dbReference type="GO" id="GO:0000932">
    <property type="term" value="C:P-body"/>
    <property type="evidence" value="ECO:0007669"/>
    <property type="project" value="TreeGrafter"/>
</dbReference>
<dbReference type="STRING" id="983966.A0A1E4RW93"/>
<gene>
    <name evidence="19" type="ORF">CYBJADRAFT_175075</name>
</gene>
<dbReference type="InterPro" id="IPR007196">
    <property type="entry name" value="CCR4-Not_Not1_C"/>
</dbReference>
<dbReference type="EMBL" id="KV453940">
    <property type="protein sequence ID" value="ODV71543.1"/>
    <property type="molecule type" value="Genomic_DNA"/>
</dbReference>
<dbReference type="GO" id="GO:0017148">
    <property type="term" value="P:negative regulation of translation"/>
    <property type="evidence" value="ECO:0007669"/>
    <property type="project" value="InterPro"/>
</dbReference>
<dbReference type="Proteomes" id="UP000094389">
    <property type="component" value="Unassembled WGS sequence"/>
</dbReference>
<dbReference type="Pfam" id="PF16415">
    <property type="entry name" value="CNOT1_CAF1_bind"/>
    <property type="match status" value="1"/>
</dbReference>
<evidence type="ECO:0000313" key="19">
    <source>
        <dbReference type="EMBL" id="ODV71543.1"/>
    </source>
</evidence>
<evidence type="ECO:0000256" key="9">
    <source>
        <dbReference type="ARBA" id="ARBA00023163"/>
    </source>
</evidence>
<feature type="compositionally biased region" description="Polar residues" evidence="11">
    <location>
        <begin position="10"/>
        <end position="21"/>
    </location>
</feature>
<dbReference type="PANTHER" id="PTHR13162">
    <property type="entry name" value="CCR4-NOT TRANSCRIPTION COMPLEX"/>
    <property type="match status" value="1"/>
</dbReference>
<feature type="domain" description="CCR4-Not complex component Not1 C-terminal" evidence="13">
    <location>
        <begin position="1743"/>
        <end position="2099"/>
    </location>
</feature>
<reference evidence="19 20" key="1">
    <citation type="journal article" date="2016" name="Proc. Natl. Acad. Sci. U.S.A.">
        <title>Comparative genomics of biotechnologically important yeasts.</title>
        <authorList>
            <person name="Riley R."/>
            <person name="Haridas S."/>
            <person name="Wolfe K.H."/>
            <person name="Lopes M.R."/>
            <person name="Hittinger C.T."/>
            <person name="Goeker M."/>
            <person name="Salamov A.A."/>
            <person name="Wisecaver J.H."/>
            <person name="Long T.M."/>
            <person name="Calvey C.H."/>
            <person name="Aerts A.L."/>
            <person name="Barry K.W."/>
            <person name="Choi C."/>
            <person name="Clum A."/>
            <person name="Coughlan A.Y."/>
            <person name="Deshpande S."/>
            <person name="Douglass A.P."/>
            <person name="Hanson S.J."/>
            <person name="Klenk H.-P."/>
            <person name="LaButti K.M."/>
            <person name="Lapidus A."/>
            <person name="Lindquist E.A."/>
            <person name="Lipzen A.M."/>
            <person name="Meier-Kolthoff J.P."/>
            <person name="Ohm R.A."/>
            <person name="Otillar R.P."/>
            <person name="Pangilinan J.L."/>
            <person name="Peng Y."/>
            <person name="Rokas A."/>
            <person name="Rosa C.A."/>
            <person name="Scheuner C."/>
            <person name="Sibirny A.A."/>
            <person name="Slot J.C."/>
            <person name="Stielow J.B."/>
            <person name="Sun H."/>
            <person name="Kurtzman C.P."/>
            <person name="Blackwell M."/>
            <person name="Grigoriev I.V."/>
            <person name="Jeffries T.W."/>
        </authorList>
    </citation>
    <scope>NUCLEOTIDE SEQUENCE [LARGE SCALE GENOMIC DNA]</scope>
    <source>
        <strain evidence="20">ATCC 18201 / CBS 1600 / BCRC 20928 / JCM 3617 / NBRC 0987 / NRRL Y-1542</strain>
    </source>
</reference>
<dbReference type="InterPro" id="IPR040398">
    <property type="entry name" value="Not1"/>
</dbReference>
<feature type="transmembrane region" description="Helical" evidence="12">
    <location>
        <begin position="2175"/>
        <end position="2195"/>
    </location>
</feature>
<evidence type="ECO:0000256" key="12">
    <source>
        <dbReference type="SAM" id="Phobius"/>
    </source>
</evidence>
<dbReference type="GO" id="GO:0030015">
    <property type="term" value="C:CCR4-NOT core complex"/>
    <property type="evidence" value="ECO:0007669"/>
    <property type="project" value="InterPro"/>
</dbReference>
<keyword evidence="5 12" id="KW-0812">Transmembrane</keyword>
<keyword evidence="10" id="KW-0539">Nucleus</keyword>
<name>A0A1E4RW93_CYBJN</name>
<dbReference type="RefSeq" id="XP_020068582.1">
    <property type="nucleotide sequence ID" value="XM_020216651.1"/>
</dbReference>
<dbReference type="InterPro" id="IPR038535">
    <property type="entry name" value="CNOT1_TTP_bind_sf"/>
</dbReference>
<evidence type="ECO:0000259" key="13">
    <source>
        <dbReference type="Pfam" id="PF04054"/>
    </source>
</evidence>
<evidence type="ECO:0000259" key="15">
    <source>
        <dbReference type="Pfam" id="PF16415"/>
    </source>
</evidence>
<keyword evidence="8 12" id="KW-0472">Membrane</keyword>
<dbReference type="Gene3D" id="1.25.40.790">
    <property type="match status" value="1"/>
</dbReference>
<comment type="similarity">
    <text evidence="3">Belongs to the CDC50/LEM3 family.</text>
</comment>
<feature type="domain" description="CCR4-NOT transcription complex subunit 1" evidence="14">
    <location>
        <begin position="1161"/>
        <end position="1302"/>
    </location>
</feature>
<feature type="region of interest" description="Disordered" evidence="11">
    <location>
        <begin position="1"/>
        <end position="28"/>
    </location>
</feature>
<evidence type="ECO:0000259" key="18">
    <source>
        <dbReference type="Pfam" id="PF25097"/>
    </source>
</evidence>
<keyword evidence="20" id="KW-1185">Reference proteome</keyword>
<evidence type="ECO:0000256" key="3">
    <source>
        <dbReference type="ARBA" id="ARBA00009457"/>
    </source>
</evidence>
<dbReference type="InterPro" id="IPR032193">
    <property type="entry name" value="CNOT1_TTP_bind"/>
</dbReference>
<dbReference type="Pfam" id="PF04054">
    <property type="entry name" value="Not1"/>
    <property type="match status" value="1"/>
</dbReference>
<feature type="domain" description="CCR4-NOT transcription complex subunit 1 CAF1-binding" evidence="15">
    <location>
        <begin position="851"/>
        <end position="1058"/>
    </location>
</feature>
<dbReference type="Pfam" id="PF03381">
    <property type="entry name" value="CDC50"/>
    <property type="match status" value="1"/>
</dbReference>
<organism evidence="19 20">
    <name type="scientific">Cyberlindnera jadinii (strain ATCC 18201 / CBS 1600 / BCRC 20928 / JCM 3617 / NBRC 0987 / NRRL Y-1542)</name>
    <name type="common">Torula yeast</name>
    <name type="synonym">Candida utilis</name>
    <dbReference type="NCBI Taxonomy" id="983966"/>
    <lineage>
        <taxon>Eukaryota</taxon>
        <taxon>Fungi</taxon>
        <taxon>Dikarya</taxon>
        <taxon>Ascomycota</taxon>
        <taxon>Saccharomycotina</taxon>
        <taxon>Saccharomycetes</taxon>
        <taxon>Phaffomycetales</taxon>
        <taxon>Phaffomycetaceae</taxon>
        <taxon>Cyberlindnera</taxon>
    </lineage>
</organism>
<keyword evidence="6 12" id="KW-1133">Transmembrane helix</keyword>
<evidence type="ECO:0000256" key="7">
    <source>
        <dbReference type="ARBA" id="ARBA00023015"/>
    </source>
</evidence>
<evidence type="ECO:0000259" key="14">
    <source>
        <dbReference type="Pfam" id="PF12842"/>
    </source>
</evidence>
<dbReference type="InterPro" id="IPR032195">
    <property type="entry name" value="CNOT1_HEAT_N"/>
</dbReference>
<keyword evidence="4" id="KW-0678">Repressor</keyword>
<dbReference type="InterPro" id="IPR024557">
    <property type="entry name" value="CNOT1_dom_4"/>
</dbReference>
<dbReference type="Gene3D" id="1.25.40.840">
    <property type="entry name" value="CCR4-NOT transcription complex subunit 1 TTP binding domain"/>
    <property type="match status" value="1"/>
</dbReference>
<evidence type="ECO:0000256" key="1">
    <source>
        <dbReference type="ARBA" id="ARBA00004123"/>
    </source>
</evidence>
<evidence type="ECO:0000256" key="10">
    <source>
        <dbReference type="ARBA" id="ARBA00023242"/>
    </source>
</evidence>
<sequence length="2517" mass="282057">MASSFEHRTVSFTPLSSNSPKEGTIPEELKDIPNNISIDKAITAQLAIFATKITKENFESTVEKIHQICAASSEEVYVKFIRRLLLTSSSLIPTNTVSNPVTEQLIKRELESLAAHPNRNVFKRVIFSFDSDLLELFTLDQLFATYQLGEFERIRLTLCLDLDQKYAEDAKNIISSALPGLLHSIKSNQVSLEKLLLILKEIHSDFFSTFDKLLFAYSFSGLSVFAESESNKEVLFKSLEELSEVLTQMPFSTILKAIGPENIIPEKFMNDILALKSANELTDAISLLASEMLCPGSQSLTGAPGELTALTPLSIPEASARGSQFGSIIRKLPFHPSWPDVFQKMSERLPNPLFTEASLSALLSAFDDQTIDAFLDYKWKLPFKVNLFVNLRKLNPQNGSFDLLRTNYLKPIVNDPSFPNLKSSVLYFFNVTKLELDCISMSSAITNIEYKKFLHSIFEEDIRSVPELVALGCVQFSPQSATIDDLFENLMVHLLDETASYYPLIVKDLTRKDLVVAVCSKLFQKNRDLNNLLVLHIVQNGYIQDVLSPLKFEESIGLAVKAVLAGWNGFSDFLRENKPAPAIVLQFLDALAQSAGVSPRVLSLKAIDALLKYVQQQNLTPEQLGTFADVQIRVFQAFPRLINFGNGHDDAILANGDNAPFPADVEEQMKLCYQRMYADQLEIKNVVDMLLKLRDSNVPRDQDVFACMIHSLLDEYRFFPEYPLNALAMTSVLFGSMILYDLLRGPAQSIALKYIKDSCSQPPDSNMFKFAVQALFAFRSRLPEFPNYCLLLSKIEALKRQQQVYQVIDDVIHNRIDNKQEELSPPQAQGQIFKSITAVPMPDVSNPPGSTSNIVIVMNSLADDNVVAKANALKAELSSNMYPWFADYLVTRRAKIESNNQHLYSDLIENIGDPVLLQQLINVTVNEVSSLLNETEETPTVRNHLKNLGSWLGKITVARNRPLKYTCIAVKQILIEAYDLSKLALIIPFVCKVLDETVHSDVFKLPNPWTLGILKVLSELYQFPDLKLNLRFEIEVLCNNMKIKIEDIEPSIIIRSHQVGDIQSNILLESAMANLKIENEREVMFQQGIQDGFQTSQVLQQRLGLANSGSSSTLPLSSATGFVGTPTAVHQNLQQHQQHDVSSEINFQHVLGNTCFATNESLKQLFLAVLNKSVRDILPPAVERAVSIAVTTSRALVLKDFATEPDELKLRSSAVTLVCRLSKGLALATCRDPLKESIQSSIHTLAPQLLNIENSPLEELPQAITDNIDLACNIIENAAMEKATKDIEEVLAQSISARRLHKERRPDQPFYTQFLSRYAVSLPEPLGLRPNGVSAQQLQVYESFGKDIVNHSPAAILSQIQPQQVGESHQPLTPNPSAIGLSLQGGQQNVPLTIEQTLGHVQVLIENLIRAINESTAQSLAELSKDPTINMLLTQILSVTLKCVSRDLLILKITQIIINALLNCNGAGFSAEIFVLLLKKICTNSGVAQRDVSGWFIHVADERKFNAKILITLFQSGLLSVPEFDPTLATYINVQDERTYLLAVDIISELFKSDDTVTYLSDFICTIEKLNTIKNVESVSKFLSSLRELPMGLFAEKNIPENHRMEYMFMEWVHLNQRQPGYEDAELAFISQFIETGILSKSPELFFKSAVEISLLYFKNSDSVNDGFRLIDSFSRLITRLLFAIDDNDDARAALFKIALSVVTSLFAEDHAASKESFNERPYFRIFSTLLSEFSISNYDFESEEGEALKQTFYFTIADFLNVYQPLVFPGFTFAWITLISHRLFLPNILELKSPKAQCKFVLLLINLLRFQSSNVKDKHISEVFTVVYKGTLRIFLLLFHDHPEVLVQNHYQLCCEIPSSFTQLRNLVLSSYPANVISPYPFTQDLEVDKVVGISDSPLLSCNPGYDLKSLKKTVDGYLRIPSHQMVKTILNGLRQSASDDCGIGYSSTSYNVKLINALVLYVGIQAVSDRVPNGPVMDPKSSHFGLLASLYQDGPVELQYHLTHAMCNQLRYPNAHTQWFMHVILHFFSAQTLWNSKKSEVQEVLTRVILERLLCNRPHPWGLLVTFTELLKSTELALSNSSFIKSSPEIEALFQSLMKHMGVSAPPPEATNAIGKSHKHPMFSFLRKRRNSGDSDISGIVDQPRVKSRKPPNTAFRQQRLKSWQPILSPRSVLPLLLLTAIIFTPLGIALVFTTFSVQQLVVEYGDCSEQASTTSFSDIPGHYVSQHFKSSTSVRPQWKLVNGTEGNQTCQIQFHVPNDVHGPVYLYYKLTNFFQNHREYVDSFDLDQIRGDAVSAGSLSSDCDPLKTDDQGRPYYPCGLIANSYFNDTFTSPYSSAGEFPMTDKGISWSSDRSLYANTHYSPDEVSPPPNWAQMYPDGYTSENMPNLHEWESLQVWMRTAALPNFMKLALRNDTGVLTSGNYTIDVGLNYPVSIFGGTKSIVLTTSSVIGGRNLSLGVAYLVVAGLAIAFGAIFLVKYVLQPRKLGDHSYLTFDRNAEEPAERSTGRAMREIL</sequence>
<dbReference type="GO" id="GO:0060090">
    <property type="term" value="F:molecular adaptor activity"/>
    <property type="evidence" value="ECO:0007669"/>
    <property type="project" value="TreeGrafter"/>
</dbReference>
<evidence type="ECO:0000313" key="20">
    <source>
        <dbReference type="Proteomes" id="UP000094389"/>
    </source>
</evidence>
<dbReference type="GO" id="GO:0000288">
    <property type="term" value="P:nuclear-transcribed mRNA catabolic process, deadenylation-dependent decay"/>
    <property type="evidence" value="ECO:0007669"/>
    <property type="project" value="TreeGrafter"/>
</dbReference>
<dbReference type="Pfam" id="PF25097">
    <property type="entry name" value="ARM_Cnot1"/>
    <property type="match status" value="1"/>
</dbReference>
<feature type="domain" description="CCR4-NOT transcription complex subunit 1-like NOT1 connector" evidence="18">
    <location>
        <begin position="1405"/>
        <end position="1585"/>
    </location>
</feature>
<evidence type="ECO:0000256" key="11">
    <source>
        <dbReference type="SAM" id="MobiDB-lite"/>
    </source>
</evidence>
<dbReference type="InterPro" id="IPR032191">
    <property type="entry name" value="CNOT1_CAF1_bind"/>
</dbReference>
<feature type="domain" description="CCR4-NOT transcription complex subunit 1 TTP binding" evidence="16">
    <location>
        <begin position="655"/>
        <end position="818"/>
    </location>
</feature>
<dbReference type="GeneID" id="30991047"/>
<feature type="transmembrane region" description="Helical" evidence="12">
    <location>
        <begin position="2462"/>
        <end position="2484"/>
    </location>
</feature>
<keyword evidence="9" id="KW-0804">Transcription</keyword>
<feature type="region of interest" description="Disordered" evidence="11">
    <location>
        <begin position="2132"/>
        <end position="2156"/>
    </location>
</feature>
<feature type="domain" description="CCR4-NOT transcription complex subunit 1 HEAT repeat 1" evidence="17">
    <location>
        <begin position="251"/>
        <end position="474"/>
    </location>
</feature>
<dbReference type="InterPro" id="IPR005045">
    <property type="entry name" value="CDC50/LEM3_fam"/>
</dbReference>
<comment type="subcellular location">
    <subcellularLocation>
        <location evidence="2">Membrane</location>
    </subcellularLocation>
    <subcellularLocation>
        <location evidence="1">Nucleus</location>
    </subcellularLocation>
</comment>
<dbReference type="InterPro" id="IPR055454">
    <property type="entry name" value="CNOT1-like_NOT1_connector"/>
</dbReference>
<dbReference type="Pfam" id="PF16417">
    <property type="entry name" value="CNOT1_TTP_bind"/>
    <property type="match status" value="1"/>
</dbReference>
<evidence type="ECO:0000259" key="16">
    <source>
        <dbReference type="Pfam" id="PF16417"/>
    </source>
</evidence>
<dbReference type="Pfam" id="PF12842">
    <property type="entry name" value="DUF3819"/>
    <property type="match status" value="1"/>
</dbReference>
<dbReference type="PANTHER" id="PTHR13162:SF8">
    <property type="entry name" value="CCR4-NOT TRANSCRIPTION COMPLEX SUBUNIT 1"/>
    <property type="match status" value="1"/>
</dbReference>
<evidence type="ECO:0000256" key="6">
    <source>
        <dbReference type="ARBA" id="ARBA00022989"/>
    </source>
</evidence>
<dbReference type="GO" id="GO:0005634">
    <property type="term" value="C:nucleus"/>
    <property type="evidence" value="ECO:0007669"/>
    <property type="project" value="UniProtKB-SubCell"/>
</dbReference>
<dbReference type="Gene3D" id="1.25.40.180">
    <property type="match status" value="1"/>
</dbReference>